<keyword evidence="3" id="KW-0540">Nuclease</keyword>
<dbReference type="PANTHER" id="PTHR30337">
    <property type="entry name" value="COMPONENT OF ATP-DEPENDENT DSDNA EXONUCLEASE"/>
    <property type="match status" value="1"/>
</dbReference>
<dbReference type="Gene3D" id="3.60.21.10">
    <property type="match status" value="1"/>
</dbReference>
<name>A0A9D2HAR7_9FIRM</name>
<proteinExistence type="predicted"/>
<dbReference type="EMBL" id="DXAK01000033">
    <property type="protein sequence ID" value="HJA06776.1"/>
    <property type="molecule type" value="Genomic_DNA"/>
</dbReference>
<keyword evidence="1" id="KW-0378">Hydrolase</keyword>
<comment type="caution">
    <text evidence="3">The sequence shown here is derived from an EMBL/GenBank/DDBJ whole genome shotgun (WGS) entry which is preliminary data.</text>
</comment>
<evidence type="ECO:0000259" key="2">
    <source>
        <dbReference type="Pfam" id="PF00149"/>
    </source>
</evidence>
<sequence>MKFIHIADVHLGAQPDAGPLYSKGRAQEIWDTFEKVIHVCEEEKIDLLLIAGDLFHRQPLMRELKEADYLFSGLTHTKVVLIAGNHDYIREDSYYKTFTWSSNVFPLFAETPEYVDFPELDTAVYGFSYHKKEIREPLYDGLRSGGIRPIEILLAHGGDDSHIPIDRRALSTLGFDYVAMGHIHKPQALEKNRIIYSGALEPIDKNDTGSHGYIKGEITEVGGRTWWIPCARREYIHLEIPVEKDDTTGRLRDEIVRLMEEHGDENIYKIILTGSRSADILFDTKRLESAGNITEVVDKTFPAYDISRLYEENKNNILGRYIGHFFGCEEGSAEYEALCEGVEALLDSRN</sequence>
<dbReference type="InterPro" id="IPR041796">
    <property type="entry name" value="Mre11_N"/>
</dbReference>
<dbReference type="InterPro" id="IPR029052">
    <property type="entry name" value="Metallo-depent_PP-like"/>
</dbReference>
<evidence type="ECO:0000313" key="3">
    <source>
        <dbReference type="EMBL" id="HJA06776.1"/>
    </source>
</evidence>
<dbReference type="InterPro" id="IPR004843">
    <property type="entry name" value="Calcineurin-like_PHP"/>
</dbReference>
<dbReference type="AlphaFoldDB" id="A0A9D2HAR7"/>
<evidence type="ECO:0000313" key="4">
    <source>
        <dbReference type="Proteomes" id="UP000824223"/>
    </source>
</evidence>
<dbReference type="GO" id="GO:0004527">
    <property type="term" value="F:exonuclease activity"/>
    <property type="evidence" value="ECO:0007669"/>
    <property type="project" value="UniProtKB-KW"/>
</dbReference>
<dbReference type="SUPFAM" id="SSF56300">
    <property type="entry name" value="Metallo-dependent phosphatases"/>
    <property type="match status" value="1"/>
</dbReference>
<keyword evidence="3" id="KW-0269">Exonuclease</keyword>
<dbReference type="InterPro" id="IPR050535">
    <property type="entry name" value="DNA_Repair-Maintenance_Comp"/>
</dbReference>
<accession>A0A9D2HAR7</accession>
<organism evidence="3 4">
    <name type="scientific">Candidatus Mediterraneibacter pullicola</name>
    <dbReference type="NCBI Taxonomy" id="2838682"/>
    <lineage>
        <taxon>Bacteria</taxon>
        <taxon>Bacillati</taxon>
        <taxon>Bacillota</taxon>
        <taxon>Clostridia</taxon>
        <taxon>Lachnospirales</taxon>
        <taxon>Lachnospiraceae</taxon>
        <taxon>Mediterraneibacter</taxon>
    </lineage>
</organism>
<gene>
    <name evidence="3" type="ORF">H9798_06475</name>
</gene>
<protein>
    <submittedName>
        <fullName evidence="3">DNA repair exonuclease</fullName>
    </submittedName>
</protein>
<reference evidence="3" key="1">
    <citation type="journal article" date="2021" name="PeerJ">
        <title>Extensive microbial diversity within the chicken gut microbiome revealed by metagenomics and culture.</title>
        <authorList>
            <person name="Gilroy R."/>
            <person name="Ravi A."/>
            <person name="Getino M."/>
            <person name="Pursley I."/>
            <person name="Horton D.L."/>
            <person name="Alikhan N.F."/>
            <person name="Baker D."/>
            <person name="Gharbi K."/>
            <person name="Hall N."/>
            <person name="Watson M."/>
            <person name="Adriaenssens E.M."/>
            <person name="Foster-Nyarko E."/>
            <person name="Jarju S."/>
            <person name="Secka A."/>
            <person name="Antonio M."/>
            <person name="Oren A."/>
            <person name="Chaudhuri R.R."/>
            <person name="La Ragione R."/>
            <person name="Hildebrand F."/>
            <person name="Pallen M.J."/>
        </authorList>
    </citation>
    <scope>NUCLEOTIDE SEQUENCE</scope>
    <source>
        <strain evidence="3">ChiSjej2B20-11307</strain>
    </source>
</reference>
<reference evidence="3" key="2">
    <citation type="submission" date="2021-04" db="EMBL/GenBank/DDBJ databases">
        <authorList>
            <person name="Gilroy R."/>
        </authorList>
    </citation>
    <scope>NUCLEOTIDE SEQUENCE</scope>
    <source>
        <strain evidence="3">ChiSjej2B20-11307</strain>
    </source>
</reference>
<dbReference type="Proteomes" id="UP000824223">
    <property type="component" value="Unassembled WGS sequence"/>
</dbReference>
<evidence type="ECO:0000256" key="1">
    <source>
        <dbReference type="ARBA" id="ARBA00022801"/>
    </source>
</evidence>
<dbReference type="CDD" id="cd00840">
    <property type="entry name" value="MPP_Mre11_N"/>
    <property type="match status" value="1"/>
</dbReference>
<feature type="domain" description="Calcineurin-like phosphoesterase" evidence="2">
    <location>
        <begin position="1"/>
        <end position="186"/>
    </location>
</feature>
<dbReference type="Pfam" id="PF00149">
    <property type="entry name" value="Metallophos"/>
    <property type="match status" value="1"/>
</dbReference>